<dbReference type="PROSITE" id="PS00675">
    <property type="entry name" value="SIGMA54_INTERACT_1"/>
    <property type="match status" value="1"/>
</dbReference>
<evidence type="ECO:0000256" key="1">
    <source>
        <dbReference type="ARBA" id="ARBA00022741"/>
    </source>
</evidence>
<sequence>MVMDHFGIGFETGHHVIASDLELPIAPGSIVLFTGDSGAGKSSLMRAVRQQLEASDETVLDLDELANSEELLVNSFESPLEETLPLLARCGLGESQLMLRTPSELSAGQHYRFKLAQAISQKPDWIVADEFSATLDRELAKVVACNIRRICDQSNIGFLFATTHRDITEDLRPDLHVHCSLDGDIRIENEHS</sequence>
<evidence type="ECO:0000313" key="4">
    <source>
        <dbReference type="EMBL" id="TWT49830.1"/>
    </source>
</evidence>
<dbReference type="InterPro" id="IPR003593">
    <property type="entry name" value="AAA+_ATPase"/>
</dbReference>
<dbReference type="GO" id="GO:0016887">
    <property type="term" value="F:ATP hydrolysis activity"/>
    <property type="evidence" value="ECO:0007669"/>
    <property type="project" value="InterPro"/>
</dbReference>
<keyword evidence="5" id="KW-1185">Reference proteome</keyword>
<dbReference type="InterPro" id="IPR025662">
    <property type="entry name" value="Sigma_54_int_dom_ATP-bd_1"/>
</dbReference>
<comment type="caution">
    <text evidence="4">The sequence shown here is derived from an EMBL/GenBank/DDBJ whole genome shotgun (WGS) entry which is preliminary data.</text>
</comment>
<keyword evidence="1" id="KW-0547">Nucleotide-binding</keyword>
<gene>
    <name evidence="4" type="primary">cysA_3</name>
    <name evidence="4" type="ORF">KOR42_39030</name>
</gene>
<dbReference type="Proteomes" id="UP000317243">
    <property type="component" value="Unassembled WGS sequence"/>
</dbReference>
<feature type="domain" description="ABC transporter" evidence="3">
    <location>
        <begin position="3"/>
        <end position="192"/>
    </location>
</feature>
<evidence type="ECO:0000313" key="5">
    <source>
        <dbReference type="Proteomes" id="UP000317243"/>
    </source>
</evidence>
<dbReference type="PROSITE" id="PS50893">
    <property type="entry name" value="ABC_TRANSPORTER_2"/>
    <property type="match status" value="1"/>
</dbReference>
<dbReference type="AlphaFoldDB" id="A0A5C5WGP7"/>
<keyword evidence="2 4" id="KW-0067">ATP-binding</keyword>
<proteinExistence type="predicted"/>
<dbReference type="InterPro" id="IPR003439">
    <property type="entry name" value="ABC_transporter-like_ATP-bd"/>
</dbReference>
<dbReference type="SUPFAM" id="SSF52540">
    <property type="entry name" value="P-loop containing nucleoside triphosphate hydrolases"/>
    <property type="match status" value="1"/>
</dbReference>
<evidence type="ECO:0000256" key="2">
    <source>
        <dbReference type="ARBA" id="ARBA00022840"/>
    </source>
</evidence>
<name>A0A5C5WGP7_9PLAN</name>
<dbReference type="GO" id="GO:0005886">
    <property type="term" value="C:plasma membrane"/>
    <property type="evidence" value="ECO:0007669"/>
    <property type="project" value="TreeGrafter"/>
</dbReference>
<accession>A0A5C5WGP7</accession>
<dbReference type="InterPro" id="IPR015854">
    <property type="entry name" value="ABC_transpr_LolD-like"/>
</dbReference>
<dbReference type="GO" id="GO:0022857">
    <property type="term" value="F:transmembrane transporter activity"/>
    <property type="evidence" value="ECO:0007669"/>
    <property type="project" value="TreeGrafter"/>
</dbReference>
<dbReference type="PANTHER" id="PTHR24220">
    <property type="entry name" value="IMPORT ATP-BINDING PROTEIN"/>
    <property type="match status" value="1"/>
</dbReference>
<protein>
    <submittedName>
        <fullName evidence="4">Sulfate/thiosulfate import ATP-binding protein CysA</fullName>
    </submittedName>
</protein>
<dbReference type="GO" id="GO:0005524">
    <property type="term" value="F:ATP binding"/>
    <property type="evidence" value="ECO:0007669"/>
    <property type="project" value="UniProtKB-KW"/>
</dbReference>
<dbReference type="Pfam" id="PF00005">
    <property type="entry name" value="ABC_tran"/>
    <property type="match status" value="1"/>
</dbReference>
<dbReference type="CDD" id="cd00267">
    <property type="entry name" value="ABC_ATPase"/>
    <property type="match status" value="1"/>
</dbReference>
<organism evidence="4 5">
    <name type="scientific">Thalassoglobus neptunius</name>
    <dbReference type="NCBI Taxonomy" id="1938619"/>
    <lineage>
        <taxon>Bacteria</taxon>
        <taxon>Pseudomonadati</taxon>
        <taxon>Planctomycetota</taxon>
        <taxon>Planctomycetia</taxon>
        <taxon>Planctomycetales</taxon>
        <taxon>Planctomycetaceae</taxon>
        <taxon>Thalassoglobus</taxon>
    </lineage>
</organism>
<dbReference type="Gene3D" id="3.40.50.300">
    <property type="entry name" value="P-loop containing nucleotide triphosphate hydrolases"/>
    <property type="match status" value="2"/>
</dbReference>
<dbReference type="SMART" id="SM00382">
    <property type="entry name" value="AAA"/>
    <property type="match status" value="1"/>
</dbReference>
<dbReference type="InterPro" id="IPR027417">
    <property type="entry name" value="P-loop_NTPase"/>
</dbReference>
<dbReference type="EMBL" id="SIHI01000018">
    <property type="protein sequence ID" value="TWT49830.1"/>
    <property type="molecule type" value="Genomic_DNA"/>
</dbReference>
<evidence type="ECO:0000259" key="3">
    <source>
        <dbReference type="PROSITE" id="PS50893"/>
    </source>
</evidence>
<reference evidence="4 5" key="1">
    <citation type="submission" date="2019-02" db="EMBL/GenBank/DDBJ databases">
        <title>Deep-cultivation of Planctomycetes and their phenomic and genomic characterization uncovers novel biology.</title>
        <authorList>
            <person name="Wiegand S."/>
            <person name="Jogler M."/>
            <person name="Boedeker C."/>
            <person name="Pinto D."/>
            <person name="Vollmers J."/>
            <person name="Rivas-Marin E."/>
            <person name="Kohn T."/>
            <person name="Peeters S.H."/>
            <person name="Heuer A."/>
            <person name="Rast P."/>
            <person name="Oberbeckmann S."/>
            <person name="Bunk B."/>
            <person name="Jeske O."/>
            <person name="Meyerdierks A."/>
            <person name="Storesund J.E."/>
            <person name="Kallscheuer N."/>
            <person name="Luecker S."/>
            <person name="Lage O.M."/>
            <person name="Pohl T."/>
            <person name="Merkel B.J."/>
            <person name="Hornburger P."/>
            <person name="Mueller R.-W."/>
            <person name="Bruemmer F."/>
            <person name="Labrenz M."/>
            <person name="Spormann A.M."/>
            <person name="Op Den Camp H."/>
            <person name="Overmann J."/>
            <person name="Amann R."/>
            <person name="Jetten M.S.M."/>
            <person name="Mascher T."/>
            <person name="Medema M.H."/>
            <person name="Devos D.P."/>
            <person name="Kaster A.-K."/>
            <person name="Ovreas L."/>
            <person name="Rohde M."/>
            <person name="Galperin M.Y."/>
            <person name="Jogler C."/>
        </authorList>
    </citation>
    <scope>NUCLEOTIDE SEQUENCE [LARGE SCALE GENOMIC DNA]</scope>
    <source>
        <strain evidence="4 5">KOR42</strain>
    </source>
</reference>